<dbReference type="PANTHER" id="PTHR45458">
    <property type="entry name" value="SHORT-CHAIN DEHYDROGENASE/REDUCTASE SDR"/>
    <property type="match status" value="1"/>
</dbReference>
<proteinExistence type="inferred from homology"/>
<dbReference type="GO" id="GO:0016616">
    <property type="term" value="F:oxidoreductase activity, acting on the CH-OH group of donors, NAD or NADP as acceptor"/>
    <property type="evidence" value="ECO:0007669"/>
    <property type="project" value="TreeGrafter"/>
</dbReference>
<organism evidence="2 3">
    <name type="scientific">Cohnella ginsengisoli</name>
    <dbReference type="NCBI Taxonomy" id="425004"/>
    <lineage>
        <taxon>Bacteria</taxon>
        <taxon>Bacillati</taxon>
        <taxon>Bacillota</taxon>
        <taxon>Bacilli</taxon>
        <taxon>Bacillales</taxon>
        <taxon>Paenibacillaceae</taxon>
        <taxon>Cohnella</taxon>
    </lineage>
</organism>
<reference evidence="2 3" key="1">
    <citation type="submission" date="2022-10" db="EMBL/GenBank/DDBJ databases">
        <title>Comparative genomic analysis of Cohnella hashimotonis sp. nov., isolated from the International Space Station.</title>
        <authorList>
            <person name="Simpson A."/>
            <person name="Venkateswaran K."/>
        </authorList>
    </citation>
    <scope>NUCLEOTIDE SEQUENCE [LARGE SCALE GENOMIC DNA]</scope>
    <source>
        <strain evidence="2 3">DSM 18997</strain>
    </source>
</reference>
<dbReference type="InterPro" id="IPR052184">
    <property type="entry name" value="SDR_enzymes"/>
</dbReference>
<keyword evidence="3" id="KW-1185">Reference proteome</keyword>
<evidence type="ECO:0000313" key="3">
    <source>
        <dbReference type="Proteomes" id="UP001153387"/>
    </source>
</evidence>
<comment type="caution">
    <text evidence="2">The sequence shown here is derived from an EMBL/GenBank/DDBJ whole genome shotgun (WGS) entry which is preliminary data.</text>
</comment>
<dbReference type="Proteomes" id="UP001153387">
    <property type="component" value="Unassembled WGS sequence"/>
</dbReference>
<evidence type="ECO:0000313" key="2">
    <source>
        <dbReference type="EMBL" id="MDG0792639.1"/>
    </source>
</evidence>
<dbReference type="InterPro" id="IPR036291">
    <property type="entry name" value="NAD(P)-bd_dom_sf"/>
</dbReference>
<dbReference type="PRINTS" id="PR00080">
    <property type="entry name" value="SDRFAMILY"/>
</dbReference>
<accession>A0A9X4KJK1</accession>
<dbReference type="EMBL" id="JAPDHZ010000003">
    <property type="protein sequence ID" value="MDG0792639.1"/>
    <property type="molecule type" value="Genomic_DNA"/>
</dbReference>
<dbReference type="SUPFAM" id="SSF51735">
    <property type="entry name" value="NAD(P)-binding Rossmann-fold domains"/>
    <property type="match status" value="1"/>
</dbReference>
<dbReference type="Pfam" id="PF00106">
    <property type="entry name" value="adh_short"/>
    <property type="match status" value="1"/>
</dbReference>
<dbReference type="Gene3D" id="3.40.50.720">
    <property type="entry name" value="NAD(P)-binding Rossmann-like Domain"/>
    <property type="match status" value="1"/>
</dbReference>
<dbReference type="AlphaFoldDB" id="A0A9X4KJK1"/>
<sequence>MKHAVVTGADRGLGFALTEQLLAAGYTVFAGRYLEQWEGLDRLRDEAGERLVPVALDIGSEESVRRAAETVAARTGSIDLLVNNAGIAGHQDDNIFGEIDYEAIRRMYEVNALGPLRMAQAFQAQLLAGGDKLVVNVSSEAGQINQTWREGWYGYCMSKAALNIQSNILHNQLRAHGGKVLVVHPGWMKSYMSGELNEDAAITTAEAAAGILRVIGAYLADGDAAARPHPAFRDYSGAEMSWT</sequence>
<evidence type="ECO:0000256" key="1">
    <source>
        <dbReference type="RuleBase" id="RU000363"/>
    </source>
</evidence>
<protein>
    <submittedName>
        <fullName evidence="2">SDR family NAD(P)-dependent oxidoreductase</fullName>
    </submittedName>
</protein>
<dbReference type="PANTHER" id="PTHR45458:SF1">
    <property type="entry name" value="SHORT CHAIN DEHYDROGENASE"/>
    <property type="match status" value="1"/>
</dbReference>
<name>A0A9X4KJK1_9BACL</name>
<gene>
    <name evidence="2" type="ORF">OMP38_18460</name>
</gene>
<dbReference type="RefSeq" id="WP_277566415.1">
    <property type="nucleotide sequence ID" value="NZ_JAPDHZ010000003.1"/>
</dbReference>
<dbReference type="PRINTS" id="PR00081">
    <property type="entry name" value="GDHRDH"/>
</dbReference>
<comment type="similarity">
    <text evidence="1">Belongs to the short-chain dehydrogenases/reductases (SDR) family.</text>
</comment>
<dbReference type="InterPro" id="IPR002347">
    <property type="entry name" value="SDR_fam"/>
</dbReference>